<dbReference type="GeneID" id="24139407"/>
<dbReference type="KEGG" id="spar:SPRG_17879"/>
<gene>
    <name evidence="1" type="ORF">SPRG_17879</name>
</gene>
<protein>
    <submittedName>
        <fullName evidence="1">Uncharacterized protein</fullName>
    </submittedName>
</protein>
<accession>A0A067BPI8</accession>
<proteinExistence type="predicted"/>
<dbReference type="EMBL" id="KK584021">
    <property type="protein sequence ID" value="KDO16612.1"/>
    <property type="molecule type" value="Genomic_DNA"/>
</dbReference>
<evidence type="ECO:0000313" key="2">
    <source>
        <dbReference type="Proteomes" id="UP000030745"/>
    </source>
</evidence>
<organism evidence="1 2">
    <name type="scientific">Saprolegnia parasitica (strain CBS 223.65)</name>
    <dbReference type="NCBI Taxonomy" id="695850"/>
    <lineage>
        <taxon>Eukaryota</taxon>
        <taxon>Sar</taxon>
        <taxon>Stramenopiles</taxon>
        <taxon>Oomycota</taxon>
        <taxon>Saprolegniomycetes</taxon>
        <taxon>Saprolegniales</taxon>
        <taxon>Saprolegniaceae</taxon>
        <taxon>Saprolegnia</taxon>
    </lineage>
</organism>
<dbReference type="RefSeq" id="XP_012212679.1">
    <property type="nucleotide sequence ID" value="XM_012357289.1"/>
</dbReference>
<dbReference type="OrthoDB" id="78003at2759"/>
<dbReference type="Proteomes" id="UP000030745">
    <property type="component" value="Unassembled WGS sequence"/>
</dbReference>
<feature type="non-terminal residue" evidence="1">
    <location>
        <position position="315"/>
    </location>
</feature>
<evidence type="ECO:0000313" key="1">
    <source>
        <dbReference type="EMBL" id="KDO16612.1"/>
    </source>
</evidence>
<feature type="non-terminal residue" evidence="1">
    <location>
        <position position="1"/>
    </location>
</feature>
<sequence>FSNDLWWSGYNISGYEAFLVDLANTVLTTRQFSGTVDLLAPRMAMRKLYTAPTSLSLIAPTYVRRLLYIELTSPAHAIPNLRATKSQKLVWLSTQLCYVDFHRQLELAHTAARQQRCASRYATNGAVYMEATLRNTHFNEYLALYGGPGGFFSVGVDTALQASAYGRHWLRTTSSARNDTSVIDELAYWRSCNITSFQLQWTNDRDPSISETITLTNALGMAFSVDIKNVPSNIGPWTSILLCGYPANDLYFARLFNASLVRSAVNFLGHKTSFEALLGMETVAGVFVNQSGLVRAAIGPFNSIDAYYVPVPVSF</sequence>
<name>A0A067BPI8_SAPPC</name>
<dbReference type="AlphaFoldDB" id="A0A067BPI8"/>
<dbReference type="VEuPathDB" id="FungiDB:SPRG_17879"/>
<reference evidence="1 2" key="1">
    <citation type="journal article" date="2013" name="PLoS Genet.">
        <title>Distinctive expansion of potential virulence genes in the genome of the oomycete fish pathogen Saprolegnia parasitica.</title>
        <authorList>
            <person name="Jiang R.H."/>
            <person name="de Bruijn I."/>
            <person name="Haas B.J."/>
            <person name="Belmonte R."/>
            <person name="Lobach L."/>
            <person name="Christie J."/>
            <person name="van den Ackerveken G."/>
            <person name="Bottin A."/>
            <person name="Bulone V."/>
            <person name="Diaz-Moreno S.M."/>
            <person name="Dumas B."/>
            <person name="Fan L."/>
            <person name="Gaulin E."/>
            <person name="Govers F."/>
            <person name="Grenville-Briggs L.J."/>
            <person name="Horner N.R."/>
            <person name="Levin J.Z."/>
            <person name="Mammella M."/>
            <person name="Meijer H.J."/>
            <person name="Morris P."/>
            <person name="Nusbaum C."/>
            <person name="Oome S."/>
            <person name="Phillips A.J."/>
            <person name="van Rooyen D."/>
            <person name="Rzeszutek E."/>
            <person name="Saraiva M."/>
            <person name="Secombes C.J."/>
            <person name="Seidl M.F."/>
            <person name="Snel B."/>
            <person name="Stassen J.H."/>
            <person name="Sykes S."/>
            <person name="Tripathy S."/>
            <person name="van den Berg H."/>
            <person name="Vega-Arreguin J.C."/>
            <person name="Wawra S."/>
            <person name="Young S.K."/>
            <person name="Zeng Q."/>
            <person name="Dieguez-Uribeondo J."/>
            <person name="Russ C."/>
            <person name="Tyler B.M."/>
            <person name="van West P."/>
        </authorList>
    </citation>
    <scope>NUCLEOTIDE SEQUENCE [LARGE SCALE GENOMIC DNA]</scope>
    <source>
        <strain evidence="1 2">CBS 223.65</strain>
    </source>
</reference>
<keyword evidence="2" id="KW-1185">Reference proteome</keyword>